<dbReference type="PROSITE" id="PS51898">
    <property type="entry name" value="TYR_RECOMBINASE"/>
    <property type="match status" value="1"/>
</dbReference>
<feature type="domain" description="Tyr recombinase" evidence="2">
    <location>
        <begin position="193"/>
        <end position="373"/>
    </location>
</feature>
<dbReference type="InterPro" id="IPR002104">
    <property type="entry name" value="Integrase_catalytic"/>
</dbReference>
<sequence length="452" mass="51503">MSSERSHVEITGKMQEVAGKQAAQVQAAYDKFYDWMLREGKKPREGTPLQESTARNYVQRLDQAHRHVIRTLNPEDNATIRPEHADAYLELLRDDEIKKDDGDEYGNSAKRKFEETLLKYFQWRFYDGSLADEWEKPINFSDDTGEDAYRFTYAELGKLFEVTTSYGALPSYGDVSEAERDEYNTVIAQRLSIPKDELTQEDWLRADYTTKNRSLVMVGHDAGLTPKEVANAERSWYDPKRKILKIPTEKACKQRKKEEAALSDEAADALERWFELRQRLSVYDGTEKLWLNLNGTPYTSGSLCRLLRTLCEEAGIETEGKPIKWYSLRYTMGRNVTEEGELSEANDQLRHSTTKATKGYDKTPVEKLQKRVTATHEKAAAAAADPDYDPFDESIDHSQTATQRESVDITATVAADPITKTRGGNIHADVVIPDTTEARAKLARMLLSEETE</sequence>
<dbReference type="AlphaFoldDB" id="A0ABD5PLR5"/>
<evidence type="ECO:0000256" key="1">
    <source>
        <dbReference type="ARBA" id="ARBA00023172"/>
    </source>
</evidence>
<dbReference type="Gene3D" id="1.10.443.10">
    <property type="entry name" value="Intergrase catalytic core"/>
    <property type="match status" value="1"/>
</dbReference>
<protein>
    <submittedName>
        <fullName evidence="3">Tyrosine-type recombinase/integrase</fullName>
    </submittedName>
</protein>
<dbReference type="SUPFAM" id="SSF56349">
    <property type="entry name" value="DNA breaking-rejoining enzymes"/>
    <property type="match status" value="1"/>
</dbReference>
<organism evidence="3 4">
    <name type="scientific">Halosolutus amylolyticus</name>
    <dbReference type="NCBI Taxonomy" id="2932267"/>
    <lineage>
        <taxon>Archaea</taxon>
        <taxon>Methanobacteriati</taxon>
        <taxon>Methanobacteriota</taxon>
        <taxon>Stenosarchaea group</taxon>
        <taxon>Halobacteria</taxon>
        <taxon>Halobacteriales</taxon>
        <taxon>Natrialbaceae</taxon>
        <taxon>Halosolutus</taxon>
    </lineage>
</organism>
<evidence type="ECO:0000313" key="4">
    <source>
        <dbReference type="Proteomes" id="UP001595898"/>
    </source>
</evidence>
<gene>
    <name evidence="3" type="ORF">ACFO5R_05940</name>
</gene>
<keyword evidence="4" id="KW-1185">Reference proteome</keyword>
<dbReference type="Proteomes" id="UP001595898">
    <property type="component" value="Unassembled WGS sequence"/>
</dbReference>
<dbReference type="GO" id="GO:0006310">
    <property type="term" value="P:DNA recombination"/>
    <property type="evidence" value="ECO:0007669"/>
    <property type="project" value="UniProtKB-KW"/>
</dbReference>
<comment type="caution">
    <text evidence="3">The sequence shown here is derived from an EMBL/GenBank/DDBJ whole genome shotgun (WGS) entry which is preliminary data.</text>
</comment>
<evidence type="ECO:0000313" key="3">
    <source>
        <dbReference type="EMBL" id="MFC4541465.1"/>
    </source>
</evidence>
<proteinExistence type="predicted"/>
<name>A0ABD5PLR5_9EURY</name>
<dbReference type="RefSeq" id="WP_250139627.1">
    <property type="nucleotide sequence ID" value="NZ_JALIQP010000002.1"/>
</dbReference>
<dbReference type="EMBL" id="JBHSFA010000002">
    <property type="protein sequence ID" value="MFC4541465.1"/>
    <property type="molecule type" value="Genomic_DNA"/>
</dbReference>
<dbReference type="Pfam" id="PF00589">
    <property type="entry name" value="Phage_integrase"/>
    <property type="match status" value="1"/>
</dbReference>
<accession>A0ABD5PLR5</accession>
<reference evidence="3 4" key="1">
    <citation type="journal article" date="2019" name="Int. J. Syst. Evol. Microbiol.">
        <title>The Global Catalogue of Microorganisms (GCM) 10K type strain sequencing project: providing services to taxonomists for standard genome sequencing and annotation.</title>
        <authorList>
            <consortium name="The Broad Institute Genomics Platform"/>
            <consortium name="The Broad Institute Genome Sequencing Center for Infectious Disease"/>
            <person name="Wu L."/>
            <person name="Ma J."/>
        </authorList>
    </citation>
    <scope>NUCLEOTIDE SEQUENCE [LARGE SCALE GENOMIC DNA]</scope>
    <source>
        <strain evidence="3 4">WLHS5</strain>
    </source>
</reference>
<dbReference type="InterPro" id="IPR011010">
    <property type="entry name" value="DNA_brk_join_enz"/>
</dbReference>
<dbReference type="InterPro" id="IPR013762">
    <property type="entry name" value="Integrase-like_cat_sf"/>
</dbReference>
<keyword evidence="1" id="KW-0233">DNA recombination</keyword>
<evidence type="ECO:0000259" key="2">
    <source>
        <dbReference type="PROSITE" id="PS51898"/>
    </source>
</evidence>